<proteinExistence type="predicted"/>
<dbReference type="InterPro" id="IPR036182">
    <property type="entry name" value="PCuAC_sf"/>
</dbReference>
<feature type="chain" id="PRO_5045931905" evidence="2">
    <location>
        <begin position="20"/>
        <end position="168"/>
    </location>
</feature>
<dbReference type="InterPro" id="IPR058248">
    <property type="entry name" value="Lxx211020-like"/>
</dbReference>
<reference evidence="3 4" key="1">
    <citation type="journal article" date="2022" name="Microorganisms">
        <title>Genome Sequence and Characterization of a Xanthorhodopsin-Containing, Aerobic Anoxygenic Phototrophic Rhodobacter Species, Isolated from Mesophilic Conditions at Yellowstone National Park.</title>
        <authorList>
            <person name="Kyndt J.A."/>
            <person name="Robertson S."/>
            <person name="Shoffstall I.B."/>
            <person name="Ramaley R.F."/>
            <person name="Meyer T.E."/>
        </authorList>
    </citation>
    <scope>NUCLEOTIDE SEQUENCE [LARGE SCALE GENOMIC DNA]</scope>
    <source>
        <strain evidence="3 4">M37P</strain>
    </source>
</reference>
<protein>
    <submittedName>
        <fullName evidence="3">Copper chaperone PCu(A)C</fullName>
    </submittedName>
</protein>
<gene>
    <name evidence="3" type="ORF">G8O29_16435</name>
</gene>
<dbReference type="EMBL" id="JAANHS010000019">
    <property type="protein sequence ID" value="NHB78309.1"/>
    <property type="molecule type" value="Genomic_DNA"/>
</dbReference>
<evidence type="ECO:0000256" key="2">
    <source>
        <dbReference type="SAM" id="SignalP"/>
    </source>
</evidence>
<comment type="caution">
    <text evidence="3">The sequence shown here is derived from an EMBL/GenBank/DDBJ whole genome shotgun (WGS) entry which is preliminary data.</text>
</comment>
<evidence type="ECO:0000313" key="3">
    <source>
        <dbReference type="EMBL" id="NHB78309.1"/>
    </source>
</evidence>
<evidence type="ECO:0000313" key="4">
    <source>
        <dbReference type="Proteomes" id="UP001515660"/>
    </source>
</evidence>
<dbReference type="SUPFAM" id="SSF110087">
    <property type="entry name" value="DR1885-like metal-binding protein"/>
    <property type="match status" value="1"/>
</dbReference>
<organism evidence="3 4">
    <name type="scientific">Rhodobacter calidifons</name>
    <dbReference type="NCBI Taxonomy" id="2715277"/>
    <lineage>
        <taxon>Bacteria</taxon>
        <taxon>Pseudomonadati</taxon>
        <taxon>Pseudomonadota</taxon>
        <taxon>Alphaproteobacteria</taxon>
        <taxon>Rhodobacterales</taxon>
        <taxon>Rhodobacter group</taxon>
        <taxon>Rhodobacter</taxon>
    </lineage>
</organism>
<dbReference type="Proteomes" id="UP001515660">
    <property type="component" value="Unassembled WGS sequence"/>
</dbReference>
<feature type="signal peptide" evidence="2">
    <location>
        <begin position="1"/>
        <end position="19"/>
    </location>
</feature>
<dbReference type="RefSeq" id="WP_166404315.1">
    <property type="nucleotide sequence ID" value="NZ_JAANHS010000019.1"/>
</dbReference>
<dbReference type="Gene3D" id="2.60.40.1890">
    <property type="entry name" value="PCu(A)C copper chaperone"/>
    <property type="match status" value="1"/>
</dbReference>
<evidence type="ECO:0000256" key="1">
    <source>
        <dbReference type="SAM" id="MobiDB-lite"/>
    </source>
</evidence>
<dbReference type="PANTHER" id="PTHR36302:SF1">
    <property type="entry name" value="COPPER CHAPERONE PCU(A)C"/>
    <property type="match status" value="1"/>
</dbReference>
<dbReference type="InterPro" id="IPR007410">
    <property type="entry name" value="LpqE-like"/>
</dbReference>
<accession>A0ABX0GAK2</accession>
<keyword evidence="2" id="KW-0732">Signal</keyword>
<feature type="region of interest" description="Disordered" evidence="1">
    <location>
        <begin position="145"/>
        <end position="168"/>
    </location>
</feature>
<feature type="compositionally biased region" description="Basic and acidic residues" evidence="1">
    <location>
        <begin position="150"/>
        <end position="161"/>
    </location>
</feature>
<keyword evidence="4" id="KW-1185">Reference proteome</keyword>
<dbReference type="PANTHER" id="PTHR36302">
    <property type="entry name" value="BLR7088 PROTEIN"/>
    <property type="match status" value="1"/>
</dbReference>
<sequence length="168" mass="17847">MSRILALLAAVFLSGPALAHEVTVGDLQIIHPYIPQPAASAKAAGGFMAIVNNGSEPDRLIGVESDIAMKSEVHESKVDANGVGTMEHVDFIEIPPGQTVNLERGGYHVMFMGLKAPLTEGEMHKAVLIFERAGRVEVEFQVDAPMGEGQGHDHSKMDHSKMGHGTGG</sequence>
<name>A0ABX0GAK2_9RHOB</name>
<dbReference type="Pfam" id="PF04314">
    <property type="entry name" value="PCuAC"/>
    <property type="match status" value="1"/>
</dbReference>